<evidence type="ECO:0000313" key="3">
    <source>
        <dbReference type="Proteomes" id="UP001066276"/>
    </source>
</evidence>
<sequence length="76" mass="8036">MRTAKTKADGEDSDNGQQTAPVAKMAAVKGSEYGSDKDASKKQTHVQSRAGAHLDGGTMRWAYRVTAGVSQILAIK</sequence>
<evidence type="ECO:0000313" key="2">
    <source>
        <dbReference type="EMBL" id="KAJ1164701.1"/>
    </source>
</evidence>
<comment type="caution">
    <text evidence="2">The sequence shown here is derived from an EMBL/GenBank/DDBJ whole genome shotgun (WGS) entry which is preliminary data.</text>
</comment>
<organism evidence="2 3">
    <name type="scientific">Pleurodeles waltl</name>
    <name type="common">Iberian ribbed newt</name>
    <dbReference type="NCBI Taxonomy" id="8319"/>
    <lineage>
        <taxon>Eukaryota</taxon>
        <taxon>Metazoa</taxon>
        <taxon>Chordata</taxon>
        <taxon>Craniata</taxon>
        <taxon>Vertebrata</taxon>
        <taxon>Euteleostomi</taxon>
        <taxon>Amphibia</taxon>
        <taxon>Batrachia</taxon>
        <taxon>Caudata</taxon>
        <taxon>Salamandroidea</taxon>
        <taxon>Salamandridae</taxon>
        <taxon>Pleurodelinae</taxon>
        <taxon>Pleurodeles</taxon>
    </lineage>
</organism>
<dbReference type="AlphaFoldDB" id="A0AAV7SKV1"/>
<reference evidence="2" key="1">
    <citation type="journal article" date="2022" name="bioRxiv">
        <title>Sequencing and chromosome-scale assembly of the giantPleurodeles waltlgenome.</title>
        <authorList>
            <person name="Brown T."/>
            <person name="Elewa A."/>
            <person name="Iarovenko S."/>
            <person name="Subramanian E."/>
            <person name="Araus A.J."/>
            <person name="Petzold A."/>
            <person name="Susuki M."/>
            <person name="Suzuki K.-i.T."/>
            <person name="Hayashi T."/>
            <person name="Toyoda A."/>
            <person name="Oliveira C."/>
            <person name="Osipova E."/>
            <person name="Leigh N.D."/>
            <person name="Simon A."/>
            <person name="Yun M.H."/>
        </authorList>
    </citation>
    <scope>NUCLEOTIDE SEQUENCE</scope>
    <source>
        <strain evidence="2">20211129_DDA</strain>
        <tissue evidence="2">Liver</tissue>
    </source>
</reference>
<gene>
    <name evidence="2" type="ORF">NDU88_005135</name>
</gene>
<keyword evidence="3" id="KW-1185">Reference proteome</keyword>
<dbReference type="Proteomes" id="UP001066276">
    <property type="component" value="Chromosome 4_2"/>
</dbReference>
<accession>A0AAV7SKV1</accession>
<proteinExistence type="predicted"/>
<dbReference type="EMBL" id="JANPWB010000008">
    <property type="protein sequence ID" value="KAJ1164701.1"/>
    <property type="molecule type" value="Genomic_DNA"/>
</dbReference>
<feature type="region of interest" description="Disordered" evidence="1">
    <location>
        <begin position="1"/>
        <end position="51"/>
    </location>
</feature>
<name>A0AAV7SKV1_PLEWA</name>
<feature type="compositionally biased region" description="Basic and acidic residues" evidence="1">
    <location>
        <begin position="1"/>
        <end position="10"/>
    </location>
</feature>
<protein>
    <submittedName>
        <fullName evidence="2">Uncharacterized protein</fullName>
    </submittedName>
</protein>
<evidence type="ECO:0000256" key="1">
    <source>
        <dbReference type="SAM" id="MobiDB-lite"/>
    </source>
</evidence>